<dbReference type="Gene3D" id="3.20.20.80">
    <property type="entry name" value="Glycosidases"/>
    <property type="match status" value="2"/>
</dbReference>
<dbReference type="SUPFAM" id="SSF51011">
    <property type="entry name" value="Glycosyl hydrolase domain"/>
    <property type="match status" value="1"/>
</dbReference>
<evidence type="ECO:0000256" key="1">
    <source>
        <dbReference type="ARBA" id="ARBA00022801"/>
    </source>
</evidence>
<comment type="caution">
    <text evidence="4">The sequence shown here is derived from an EMBL/GenBank/DDBJ whole genome shotgun (WGS) entry which is preliminary data.</text>
</comment>
<name>A0A644ZSL0_9ZZZZ</name>
<evidence type="ECO:0000313" key="4">
    <source>
        <dbReference type="EMBL" id="MPM43842.1"/>
    </source>
</evidence>
<dbReference type="GO" id="GO:0004574">
    <property type="term" value="F:oligo-1,6-glucosidase activity"/>
    <property type="evidence" value="ECO:0007669"/>
    <property type="project" value="UniProtKB-EC"/>
</dbReference>
<feature type="domain" description="Glycosyl hydrolase family 13 catalytic" evidence="3">
    <location>
        <begin position="2"/>
        <end position="333"/>
    </location>
</feature>
<dbReference type="EMBL" id="VSSQ01010254">
    <property type="protein sequence ID" value="MPM43842.1"/>
    <property type="molecule type" value="Genomic_DNA"/>
</dbReference>
<accession>A0A644ZSL0</accession>
<keyword evidence="2 4" id="KW-0326">Glycosidase</keyword>
<dbReference type="PANTHER" id="PTHR10357:SF179">
    <property type="entry name" value="NEUTRAL AND BASIC AMINO ACID TRANSPORT PROTEIN RBAT"/>
    <property type="match status" value="1"/>
</dbReference>
<organism evidence="4">
    <name type="scientific">bioreactor metagenome</name>
    <dbReference type="NCBI Taxonomy" id="1076179"/>
    <lineage>
        <taxon>unclassified sequences</taxon>
        <taxon>metagenomes</taxon>
        <taxon>ecological metagenomes</taxon>
    </lineage>
</organism>
<dbReference type="AlphaFoldDB" id="A0A644ZSL0"/>
<dbReference type="InterPro" id="IPR006047">
    <property type="entry name" value="GH13_cat_dom"/>
</dbReference>
<dbReference type="PANTHER" id="PTHR10357">
    <property type="entry name" value="ALPHA-AMYLASE FAMILY MEMBER"/>
    <property type="match status" value="1"/>
</dbReference>
<keyword evidence="1 4" id="KW-0378">Hydrolase</keyword>
<dbReference type="Pfam" id="PF00128">
    <property type="entry name" value="Alpha-amylase"/>
    <property type="match status" value="1"/>
</dbReference>
<proteinExistence type="predicted"/>
<protein>
    <submittedName>
        <fullName evidence="4">Oligo-1,6-glucosidase</fullName>
        <ecNumber evidence="4">3.2.1.10</ecNumber>
    </submittedName>
</protein>
<dbReference type="EC" id="3.2.1.10" evidence="4"/>
<dbReference type="GO" id="GO:0004556">
    <property type="term" value="F:alpha-amylase activity"/>
    <property type="evidence" value="ECO:0007669"/>
    <property type="project" value="TreeGrafter"/>
</dbReference>
<reference evidence="4" key="1">
    <citation type="submission" date="2019-08" db="EMBL/GenBank/DDBJ databases">
        <authorList>
            <person name="Kucharzyk K."/>
            <person name="Murdoch R.W."/>
            <person name="Higgins S."/>
            <person name="Loffler F."/>
        </authorList>
    </citation>
    <scope>NUCLEOTIDE SEQUENCE</scope>
</reference>
<dbReference type="InterPro" id="IPR032091">
    <property type="entry name" value="Malt_amylase-like_C"/>
</dbReference>
<sequence>MADFGYDVSSYRDIDPIFGNYADVELLLKEAHQRDIKVLFDMVLNHTSHMHPWFQESRLSKDTEKADYYLWSDTIPNNWYAAFGGKAWTYDSLRKQYYMHSFLSEQPDLNWRNPKVVEAVLGELRFWLDAGVDGFRLDVINCIVKDESLRNNPRIIGSRPRPYDMQRHIFDRNRVETHQKLKMLRKLVDEYGQRVLVGEIMVESPGEPELAASYLGRFNDELHLSFDFSLASTPFKATRWKTVAKRWYEAVGKHRVPTWVLNNHDLPRLMSRVGENEAKAKIAALFLITQRGALFLYYGEELGLTNSKVSRLALQDPLGKRYWPFHPGRDPERGPMVWSTGEGNGFSTVEPWLPFVKAANRYSVENQEMEEHSMLCYYRTLLSIRKDDETLRRGLTNFLEISNSNVLSYCREHKKEQRLILLNFSRRRQSVTLPTFAQKMILCECIFSTHETLPDISGNGMEGLLLEPYQGVIYRLSETENPLEPEQ</sequence>
<dbReference type="InterPro" id="IPR045857">
    <property type="entry name" value="O16G_dom_2"/>
</dbReference>
<dbReference type="InterPro" id="IPR017853">
    <property type="entry name" value="GH"/>
</dbReference>
<dbReference type="Gene3D" id="2.60.40.1180">
    <property type="entry name" value="Golgi alpha-mannosidase II"/>
    <property type="match status" value="1"/>
</dbReference>
<dbReference type="SMART" id="SM00642">
    <property type="entry name" value="Aamy"/>
    <property type="match status" value="1"/>
</dbReference>
<dbReference type="SUPFAM" id="SSF51445">
    <property type="entry name" value="(Trans)glycosidases"/>
    <property type="match status" value="1"/>
</dbReference>
<dbReference type="GO" id="GO:0009313">
    <property type="term" value="P:oligosaccharide catabolic process"/>
    <property type="evidence" value="ECO:0007669"/>
    <property type="project" value="TreeGrafter"/>
</dbReference>
<evidence type="ECO:0000259" key="3">
    <source>
        <dbReference type="SMART" id="SM00642"/>
    </source>
</evidence>
<dbReference type="FunFam" id="3.90.400.10:FF:000002">
    <property type="entry name" value="Sucrose isomerase"/>
    <property type="match status" value="1"/>
</dbReference>
<gene>
    <name evidence="4" type="primary">malL_7</name>
    <name evidence="4" type="ORF">SDC9_90519</name>
</gene>
<dbReference type="Pfam" id="PF16657">
    <property type="entry name" value="Malt_amylase_C"/>
    <property type="match status" value="1"/>
</dbReference>
<evidence type="ECO:0000256" key="2">
    <source>
        <dbReference type="ARBA" id="ARBA00023295"/>
    </source>
</evidence>
<dbReference type="Gene3D" id="3.90.400.10">
    <property type="entry name" value="Oligo-1,6-glucosidase, Domain 2"/>
    <property type="match status" value="1"/>
</dbReference>
<dbReference type="InterPro" id="IPR013780">
    <property type="entry name" value="Glyco_hydro_b"/>
</dbReference>